<keyword evidence="1" id="KW-0812">Transmembrane</keyword>
<name>A0A0G0K4Q9_9BACT</name>
<proteinExistence type="predicted"/>
<evidence type="ECO:0000313" key="3">
    <source>
        <dbReference type="Proteomes" id="UP000034406"/>
    </source>
</evidence>
<evidence type="ECO:0000313" key="2">
    <source>
        <dbReference type="EMBL" id="KKQ70450.1"/>
    </source>
</evidence>
<evidence type="ECO:0000256" key="1">
    <source>
        <dbReference type="SAM" id="Phobius"/>
    </source>
</evidence>
<sequence>MTTIVNSPAPANDNNSNGGLLVAIFGLIVLGFLFFYFGLPALRKMGTPQINIPAPEVNIPNEIDVNINQTP</sequence>
<gene>
    <name evidence="2" type="ORF">US90_C0006G0003</name>
</gene>
<dbReference type="AlphaFoldDB" id="A0A0G0K4Q9"/>
<dbReference type="STRING" id="1618490.US90_C0006G0003"/>
<dbReference type="EMBL" id="LBUT01000006">
    <property type="protein sequence ID" value="KKQ70450.1"/>
    <property type="molecule type" value="Genomic_DNA"/>
</dbReference>
<dbReference type="Proteomes" id="UP000034406">
    <property type="component" value="Unassembled WGS sequence"/>
</dbReference>
<accession>A0A0G0K4Q9</accession>
<protein>
    <submittedName>
        <fullName evidence="2">Uncharacterized protein</fullName>
    </submittedName>
</protein>
<keyword evidence="1" id="KW-1133">Transmembrane helix</keyword>
<feature type="transmembrane region" description="Helical" evidence="1">
    <location>
        <begin position="20"/>
        <end position="39"/>
    </location>
</feature>
<organism evidence="2 3">
    <name type="scientific">Candidatus Shapirobacteria bacterium GW2011_GWE2_38_30</name>
    <dbReference type="NCBI Taxonomy" id="1618490"/>
    <lineage>
        <taxon>Bacteria</taxon>
        <taxon>Candidatus Shapironibacteriota</taxon>
    </lineage>
</organism>
<keyword evidence="1" id="KW-0472">Membrane</keyword>
<comment type="caution">
    <text evidence="2">The sequence shown here is derived from an EMBL/GenBank/DDBJ whole genome shotgun (WGS) entry which is preliminary data.</text>
</comment>
<reference evidence="2 3" key="1">
    <citation type="journal article" date="2015" name="Nature">
        <title>rRNA introns, odd ribosomes, and small enigmatic genomes across a large radiation of phyla.</title>
        <authorList>
            <person name="Brown C.T."/>
            <person name="Hug L.A."/>
            <person name="Thomas B.C."/>
            <person name="Sharon I."/>
            <person name="Castelle C.J."/>
            <person name="Singh A."/>
            <person name="Wilkins M.J."/>
            <person name="Williams K.H."/>
            <person name="Banfield J.F."/>
        </authorList>
    </citation>
    <scope>NUCLEOTIDE SEQUENCE [LARGE SCALE GENOMIC DNA]</scope>
</reference>